<proteinExistence type="predicted"/>
<dbReference type="Proteomes" id="UP001444071">
    <property type="component" value="Unassembled WGS sequence"/>
</dbReference>
<sequence length="113" mass="12779">MIDGILHSAVNFSASKQIICFPVHGDHVLFQMGQFYYAAKAFDALEKLDPGSNYWEGKRGACVGIFQLILANKEPKETLKEVLALLRNSGNPQVEYIIRILRKWAKDNRVLLS</sequence>
<evidence type="ECO:0000256" key="1">
    <source>
        <dbReference type="ARBA" id="ARBA00004138"/>
    </source>
</evidence>
<dbReference type="EMBL" id="JAHRIM010030774">
    <property type="protein sequence ID" value="MEQ2264804.1"/>
    <property type="molecule type" value="Genomic_DNA"/>
</dbReference>
<comment type="subcellular location">
    <subcellularLocation>
        <location evidence="1">Cell projection</location>
        <location evidence="1">Cilium</location>
    </subcellularLocation>
</comment>
<evidence type="ECO:0000256" key="4">
    <source>
        <dbReference type="ARBA" id="ARBA00022803"/>
    </source>
</evidence>
<keyword evidence="7" id="KW-1185">Reference proteome</keyword>
<evidence type="ECO:0000256" key="2">
    <source>
        <dbReference type="ARBA" id="ARBA00019387"/>
    </source>
</evidence>
<dbReference type="InterPro" id="IPR030511">
    <property type="entry name" value="TTC26"/>
</dbReference>
<organism evidence="6 7">
    <name type="scientific">Xenotaenia resolanae</name>
    <dbReference type="NCBI Taxonomy" id="208358"/>
    <lineage>
        <taxon>Eukaryota</taxon>
        <taxon>Metazoa</taxon>
        <taxon>Chordata</taxon>
        <taxon>Craniata</taxon>
        <taxon>Vertebrata</taxon>
        <taxon>Euteleostomi</taxon>
        <taxon>Actinopterygii</taxon>
        <taxon>Neopterygii</taxon>
        <taxon>Teleostei</taxon>
        <taxon>Neoteleostei</taxon>
        <taxon>Acanthomorphata</taxon>
        <taxon>Ovalentaria</taxon>
        <taxon>Atherinomorphae</taxon>
        <taxon>Cyprinodontiformes</taxon>
        <taxon>Goodeidae</taxon>
        <taxon>Xenotaenia</taxon>
    </lineage>
</organism>
<keyword evidence="4" id="KW-0802">TPR repeat</keyword>
<dbReference type="PANTHER" id="PTHR14781:SF0">
    <property type="entry name" value="INTRAFLAGELLAR TRANSPORT PROTEIN 56"/>
    <property type="match status" value="1"/>
</dbReference>
<evidence type="ECO:0000313" key="7">
    <source>
        <dbReference type="Proteomes" id="UP001444071"/>
    </source>
</evidence>
<gene>
    <name evidence="6" type="primary">TTC26_2</name>
    <name evidence="6" type="ORF">XENORESO_019771</name>
</gene>
<name>A0ABV0W6C5_9TELE</name>
<evidence type="ECO:0000313" key="6">
    <source>
        <dbReference type="EMBL" id="MEQ2264804.1"/>
    </source>
</evidence>
<dbReference type="PANTHER" id="PTHR14781">
    <property type="entry name" value="INTRAFLAGELLAR TRANSPORT PROTEIN 56"/>
    <property type="match status" value="1"/>
</dbReference>
<reference evidence="6 7" key="1">
    <citation type="submission" date="2021-06" db="EMBL/GenBank/DDBJ databases">
        <authorList>
            <person name="Palmer J.M."/>
        </authorList>
    </citation>
    <scope>NUCLEOTIDE SEQUENCE [LARGE SCALE GENOMIC DNA]</scope>
    <source>
        <strain evidence="6 7">XR_2019</strain>
        <tissue evidence="6">Muscle</tissue>
    </source>
</reference>
<protein>
    <recommendedName>
        <fullName evidence="2">Intraflagellar transport protein 56</fullName>
    </recommendedName>
</protein>
<comment type="caution">
    <text evidence="6">The sequence shown here is derived from an EMBL/GenBank/DDBJ whole genome shotgun (WGS) entry which is preliminary data.</text>
</comment>
<evidence type="ECO:0000256" key="3">
    <source>
        <dbReference type="ARBA" id="ARBA00022737"/>
    </source>
</evidence>
<evidence type="ECO:0000256" key="5">
    <source>
        <dbReference type="ARBA" id="ARBA00023273"/>
    </source>
</evidence>
<accession>A0ABV0W6C5</accession>
<keyword evidence="5" id="KW-0966">Cell projection</keyword>
<keyword evidence="3" id="KW-0677">Repeat</keyword>